<organism evidence="2 3">
    <name type="scientific">Pontibacillus halophilus JSM 076056 = DSM 19796</name>
    <dbReference type="NCBI Taxonomy" id="1385510"/>
    <lineage>
        <taxon>Bacteria</taxon>
        <taxon>Bacillati</taxon>
        <taxon>Bacillota</taxon>
        <taxon>Bacilli</taxon>
        <taxon>Bacillales</taxon>
        <taxon>Bacillaceae</taxon>
        <taxon>Pontibacillus</taxon>
    </lineage>
</organism>
<keyword evidence="1" id="KW-0472">Membrane</keyword>
<dbReference type="eggNOG" id="ENOG5033C8V">
    <property type="taxonomic scope" value="Bacteria"/>
</dbReference>
<evidence type="ECO:0000256" key="1">
    <source>
        <dbReference type="SAM" id="Phobius"/>
    </source>
</evidence>
<protein>
    <submittedName>
        <fullName evidence="2">Pro-sigmaK processing inhibitor BofA</fullName>
    </submittedName>
</protein>
<gene>
    <name evidence="2" type="ORF">N781_00005</name>
</gene>
<sequence length="87" mass="9068">MSSSIIIGGLVLLILILLIAGAPIKPLRYLANGCVKLVIGVLLLFFLNAFGSSFGLHIPINLGTALVSGFLGIPGILSLVAIGWWII</sequence>
<proteinExistence type="predicted"/>
<dbReference type="InterPro" id="IPR010001">
    <property type="entry name" value="BofA"/>
</dbReference>
<dbReference type="AlphaFoldDB" id="A0A0A5ICS0"/>
<dbReference type="Pfam" id="PF07441">
    <property type="entry name" value="BofA"/>
    <property type="match status" value="1"/>
</dbReference>
<keyword evidence="1" id="KW-1133">Transmembrane helix</keyword>
<keyword evidence="3" id="KW-1185">Reference proteome</keyword>
<dbReference type="STRING" id="1385510.GCA_000425205_00479"/>
<reference evidence="2 3" key="1">
    <citation type="submission" date="2013-08" db="EMBL/GenBank/DDBJ databases">
        <authorList>
            <person name="Huang J."/>
            <person name="Wang G."/>
        </authorList>
    </citation>
    <scope>NUCLEOTIDE SEQUENCE [LARGE SCALE GENOMIC DNA]</scope>
    <source>
        <strain evidence="2 3">JSM 076056</strain>
    </source>
</reference>
<dbReference type="Proteomes" id="UP000030528">
    <property type="component" value="Unassembled WGS sequence"/>
</dbReference>
<accession>A0A0A5ICS0</accession>
<dbReference type="EMBL" id="AVPE01000001">
    <property type="protein sequence ID" value="KGX93642.1"/>
    <property type="molecule type" value="Genomic_DNA"/>
</dbReference>
<dbReference type="NCBIfam" id="TIGR02862">
    <property type="entry name" value="spore_BofA"/>
    <property type="match status" value="1"/>
</dbReference>
<name>A0A0A5ICS0_9BACI</name>
<comment type="caution">
    <text evidence="2">The sequence shown here is derived from an EMBL/GenBank/DDBJ whole genome shotgun (WGS) entry which is preliminary data.</text>
</comment>
<feature type="transmembrane region" description="Helical" evidence="1">
    <location>
        <begin position="37"/>
        <end position="58"/>
    </location>
</feature>
<dbReference type="OrthoDB" id="2692225at2"/>
<dbReference type="RefSeq" id="WP_026799268.1">
    <property type="nucleotide sequence ID" value="NZ_AULI01000001.1"/>
</dbReference>
<keyword evidence="1" id="KW-0812">Transmembrane</keyword>
<feature type="transmembrane region" description="Helical" evidence="1">
    <location>
        <begin position="65"/>
        <end position="86"/>
    </location>
</feature>
<evidence type="ECO:0000313" key="2">
    <source>
        <dbReference type="EMBL" id="KGX93642.1"/>
    </source>
</evidence>
<evidence type="ECO:0000313" key="3">
    <source>
        <dbReference type="Proteomes" id="UP000030528"/>
    </source>
</evidence>